<reference evidence="2" key="2">
    <citation type="submission" date="2023-06" db="EMBL/GenBank/DDBJ databases">
        <authorList>
            <consortium name="Lawrence Berkeley National Laboratory"/>
            <person name="Haridas S."/>
            <person name="Hensen N."/>
            <person name="Bonometti L."/>
            <person name="Westerberg I."/>
            <person name="Brannstrom I.O."/>
            <person name="Guillou S."/>
            <person name="Cros-Aarteil S."/>
            <person name="Calhoun S."/>
            <person name="Kuo A."/>
            <person name="Mondo S."/>
            <person name="Pangilinan J."/>
            <person name="Riley R."/>
            <person name="Labutti K."/>
            <person name="Andreopoulos B."/>
            <person name="Lipzen A."/>
            <person name="Chen C."/>
            <person name="Yanf M."/>
            <person name="Daum C."/>
            <person name="Ng V."/>
            <person name="Clum A."/>
            <person name="Steindorff A."/>
            <person name="Ohm R."/>
            <person name="Martin F."/>
            <person name="Silar P."/>
            <person name="Natvig D."/>
            <person name="Lalanne C."/>
            <person name="Gautier V."/>
            <person name="Ament-Velasquez S.L."/>
            <person name="Kruys A."/>
            <person name="Hutchinson M.I."/>
            <person name="Powell A.J."/>
            <person name="Barry K."/>
            <person name="Miller A.N."/>
            <person name="Grigoriev I.V."/>
            <person name="Debuchy R."/>
            <person name="Gladieux P."/>
            <person name="Thoren M.H."/>
            <person name="Johannesson H."/>
        </authorList>
    </citation>
    <scope>NUCLEOTIDE SEQUENCE</scope>
    <source>
        <strain evidence="2">CBS 955.72</strain>
    </source>
</reference>
<keyword evidence="1" id="KW-1133">Transmembrane helix</keyword>
<organism evidence="2 3">
    <name type="scientific">Lasiosphaeria hispida</name>
    <dbReference type="NCBI Taxonomy" id="260671"/>
    <lineage>
        <taxon>Eukaryota</taxon>
        <taxon>Fungi</taxon>
        <taxon>Dikarya</taxon>
        <taxon>Ascomycota</taxon>
        <taxon>Pezizomycotina</taxon>
        <taxon>Sordariomycetes</taxon>
        <taxon>Sordariomycetidae</taxon>
        <taxon>Sordariales</taxon>
        <taxon>Lasiosphaeriaceae</taxon>
        <taxon>Lasiosphaeria</taxon>
    </lineage>
</organism>
<comment type="caution">
    <text evidence="2">The sequence shown here is derived from an EMBL/GenBank/DDBJ whole genome shotgun (WGS) entry which is preliminary data.</text>
</comment>
<keyword evidence="1" id="KW-0472">Membrane</keyword>
<evidence type="ECO:0000313" key="2">
    <source>
        <dbReference type="EMBL" id="KAK3349111.1"/>
    </source>
</evidence>
<keyword evidence="1" id="KW-0812">Transmembrane</keyword>
<name>A0AAJ0HEH4_9PEZI</name>
<dbReference type="AlphaFoldDB" id="A0AAJ0HEH4"/>
<feature type="transmembrane region" description="Helical" evidence="1">
    <location>
        <begin position="149"/>
        <end position="182"/>
    </location>
</feature>
<protein>
    <submittedName>
        <fullName evidence="2">Uncharacterized protein</fullName>
    </submittedName>
</protein>
<reference evidence="2" key="1">
    <citation type="journal article" date="2023" name="Mol. Phylogenet. Evol.">
        <title>Genome-scale phylogeny and comparative genomics of the fungal order Sordariales.</title>
        <authorList>
            <person name="Hensen N."/>
            <person name="Bonometti L."/>
            <person name="Westerberg I."/>
            <person name="Brannstrom I.O."/>
            <person name="Guillou S."/>
            <person name="Cros-Aarteil S."/>
            <person name="Calhoun S."/>
            <person name="Haridas S."/>
            <person name="Kuo A."/>
            <person name="Mondo S."/>
            <person name="Pangilinan J."/>
            <person name="Riley R."/>
            <person name="LaButti K."/>
            <person name="Andreopoulos B."/>
            <person name="Lipzen A."/>
            <person name="Chen C."/>
            <person name="Yan M."/>
            <person name="Daum C."/>
            <person name="Ng V."/>
            <person name="Clum A."/>
            <person name="Steindorff A."/>
            <person name="Ohm R.A."/>
            <person name="Martin F."/>
            <person name="Silar P."/>
            <person name="Natvig D.O."/>
            <person name="Lalanne C."/>
            <person name="Gautier V."/>
            <person name="Ament-Velasquez S.L."/>
            <person name="Kruys A."/>
            <person name="Hutchinson M.I."/>
            <person name="Powell A.J."/>
            <person name="Barry K."/>
            <person name="Miller A.N."/>
            <person name="Grigoriev I.V."/>
            <person name="Debuchy R."/>
            <person name="Gladieux P."/>
            <person name="Hiltunen Thoren M."/>
            <person name="Johannesson H."/>
        </authorList>
    </citation>
    <scope>NUCLEOTIDE SEQUENCE</scope>
    <source>
        <strain evidence="2">CBS 955.72</strain>
    </source>
</reference>
<keyword evidence="3" id="KW-1185">Reference proteome</keyword>
<evidence type="ECO:0000313" key="3">
    <source>
        <dbReference type="Proteomes" id="UP001275084"/>
    </source>
</evidence>
<evidence type="ECO:0000256" key="1">
    <source>
        <dbReference type="SAM" id="Phobius"/>
    </source>
</evidence>
<gene>
    <name evidence="2" type="ORF">B0T25DRAFT_235626</name>
</gene>
<accession>A0AAJ0HEH4</accession>
<dbReference type="EMBL" id="JAUIQD010000005">
    <property type="protein sequence ID" value="KAK3349111.1"/>
    <property type="molecule type" value="Genomic_DNA"/>
</dbReference>
<proteinExistence type="predicted"/>
<sequence length="185" mass="20028">MSETSQNTLLPCRNPFGGGTEIPPPHLTPCEFSRSRPLLLALLSLTRLAISRLVQDPSGAVQEGTDLCGLGGHALELFLELHIRLVLGQLHLRSGDDGAVLLGLGRFARGRGVLGPLLQDGDACVGLVQGRLETVVFLSEDSHSALEDLFYVTVAFGSLGHFSGCVFFFFFFFFLLVSLLVLIRM</sequence>
<dbReference type="Proteomes" id="UP001275084">
    <property type="component" value="Unassembled WGS sequence"/>
</dbReference>